<evidence type="ECO:0000256" key="3">
    <source>
        <dbReference type="ARBA" id="ARBA00022676"/>
    </source>
</evidence>
<evidence type="ECO:0000259" key="9">
    <source>
        <dbReference type="Pfam" id="PF13231"/>
    </source>
</evidence>
<evidence type="ECO:0000256" key="4">
    <source>
        <dbReference type="ARBA" id="ARBA00022679"/>
    </source>
</evidence>
<sequence>MDIKGMEGRDKIVLAIAIFFFIVYLLSHPRYLDDYPVFISPGENSDYFFSKLYQNTGDLRIEVPLYNLLPQNITVAFTPRDSAQFQGYIVPKRFLGVVLTFGVMSVIHENSILLFMPIFGVFTAIVLYLIARDIFSKQVALIVYILTLLFPPFWILSTSPIKGDLPFLFSLLLGIFYIAKFLLDNQKKNLFLSCLFFFISIYFRLTATLLFIPIFLFLLYRLHKDVSYKNVSRNFYIKFLIIGSLIIMPILLLNNELYGDFLKAGYFISQDITESTIIPERNISILKLYNIYATNYLSAFPILLLALGIAGLTNYDTKRKRFITFYTIYAFIVLFLYSGSTTLWGTQGFYINSSFLRYMLPAFLLLNISLAFLISKLNRNMRLIIIMVLIVSYINIVFLSPAGIIDTYGNLQNNKEYRDFILNNIQPRSFVVTQYHDKILYPHTYIISSPYLSENILPADLGLLGLASYIPEQDIYNFKLLKVAETGANVYIAGNEPYLKKISLESLKEYLEINNYTLETIKKDSFVLYKITKLN</sequence>
<dbReference type="InterPro" id="IPR038731">
    <property type="entry name" value="RgtA/B/C-like"/>
</dbReference>
<dbReference type="PANTHER" id="PTHR33908:SF11">
    <property type="entry name" value="MEMBRANE PROTEIN"/>
    <property type="match status" value="1"/>
</dbReference>
<evidence type="ECO:0000313" key="10">
    <source>
        <dbReference type="EMBL" id="KCZ70614.1"/>
    </source>
</evidence>
<feature type="transmembrane region" description="Helical" evidence="8">
    <location>
        <begin position="12"/>
        <end position="31"/>
    </location>
</feature>
<dbReference type="AlphaFoldDB" id="A0A062V474"/>
<dbReference type="GO" id="GO:0008610">
    <property type="term" value="P:lipid biosynthetic process"/>
    <property type="evidence" value="ECO:0007669"/>
    <property type="project" value="UniProtKB-ARBA"/>
</dbReference>
<dbReference type="Pfam" id="PF13231">
    <property type="entry name" value="PMT_2"/>
    <property type="match status" value="1"/>
</dbReference>
<feature type="transmembrane region" description="Helical" evidence="8">
    <location>
        <begin position="165"/>
        <end position="183"/>
    </location>
</feature>
<organism evidence="10 11">
    <name type="scientific">Candidatus Methanoperedens nitratireducens</name>
    <dbReference type="NCBI Taxonomy" id="1392998"/>
    <lineage>
        <taxon>Archaea</taxon>
        <taxon>Methanobacteriati</taxon>
        <taxon>Methanobacteriota</taxon>
        <taxon>Stenosarchaea group</taxon>
        <taxon>Methanomicrobia</taxon>
        <taxon>Methanosarcinales</taxon>
        <taxon>ANME-2 cluster</taxon>
        <taxon>Candidatus Methanoperedentaceae</taxon>
        <taxon>Candidatus Methanoperedens</taxon>
    </lineage>
</organism>
<evidence type="ECO:0000256" key="6">
    <source>
        <dbReference type="ARBA" id="ARBA00022989"/>
    </source>
</evidence>
<keyword evidence="4" id="KW-0808">Transferase</keyword>
<keyword evidence="6 8" id="KW-1133">Transmembrane helix</keyword>
<feature type="transmembrane region" description="Helical" evidence="8">
    <location>
        <begin position="137"/>
        <end position="156"/>
    </location>
</feature>
<keyword evidence="3" id="KW-0328">Glycosyltransferase</keyword>
<feature type="transmembrane region" description="Helical" evidence="8">
    <location>
        <begin position="88"/>
        <end position="107"/>
    </location>
</feature>
<evidence type="ECO:0000256" key="2">
    <source>
        <dbReference type="ARBA" id="ARBA00022475"/>
    </source>
</evidence>
<feature type="transmembrane region" description="Helical" evidence="8">
    <location>
        <begin position="112"/>
        <end position="131"/>
    </location>
</feature>
<keyword evidence="2" id="KW-1003">Cell membrane</keyword>
<comment type="subcellular location">
    <subcellularLocation>
        <location evidence="1">Cell membrane</location>
        <topology evidence="1">Multi-pass membrane protein</topology>
    </subcellularLocation>
</comment>
<dbReference type="RefSeq" id="WP_048092342.1">
    <property type="nucleotide sequence ID" value="NZ_JMIY01000007.1"/>
</dbReference>
<feature type="transmembrane region" description="Helical" evidence="8">
    <location>
        <begin position="235"/>
        <end position="253"/>
    </location>
</feature>
<evidence type="ECO:0000256" key="1">
    <source>
        <dbReference type="ARBA" id="ARBA00004651"/>
    </source>
</evidence>
<evidence type="ECO:0000313" key="11">
    <source>
        <dbReference type="Proteomes" id="UP000027153"/>
    </source>
</evidence>
<protein>
    <recommendedName>
        <fullName evidence="9">Glycosyltransferase RgtA/B/C/D-like domain-containing protein</fullName>
    </recommendedName>
</protein>
<reference evidence="10 11" key="1">
    <citation type="journal article" date="2013" name="Nature">
        <title>Anaerobic oxidation of methane coupled to nitrate reduction in a novel archaeal lineage.</title>
        <authorList>
            <person name="Haroon M.F."/>
            <person name="Hu S."/>
            <person name="Shi Y."/>
            <person name="Imelfort M."/>
            <person name="Keller J."/>
            <person name="Hugenholtz P."/>
            <person name="Yuan Z."/>
            <person name="Tyson G.W."/>
        </authorList>
    </citation>
    <scope>NUCLEOTIDE SEQUENCE [LARGE SCALE GENOMIC DNA]</scope>
    <source>
        <strain evidence="10 11">ANME-2d</strain>
    </source>
</reference>
<dbReference type="GO" id="GO:0005886">
    <property type="term" value="C:plasma membrane"/>
    <property type="evidence" value="ECO:0007669"/>
    <property type="project" value="UniProtKB-SubCell"/>
</dbReference>
<feature type="domain" description="Glycosyltransferase RgtA/B/C/D-like" evidence="9">
    <location>
        <begin position="106"/>
        <end position="251"/>
    </location>
</feature>
<keyword evidence="7 8" id="KW-0472">Membrane</keyword>
<dbReference type="Proteomes" id="UP000027153">
    <property type="component" value="Unassembled WGS sequence"/>
</dbReference>
<dbReference type="GO" id="GO:0016763">
    <property type="term" value="F:pentosyltransferase activity"/>
    <property type="evidence" value="ECO:0007669"/>
    <property type="project" value="TreeGrafter"/>
</dbReference>
<dbReference type="EMBL" id="JMIY01000007">
    <property type="protein sequence ID" value="KCZ70614.1"/>
    <property type="molecule type" value="Genomic_DNA"/>
</dbReference>
<keyword evidence="5 8" id="KW-0812">Transmembrane</keyword>
<feature type="transmembrane region" description="Helical" evidence="8">
    <location>
        <begin position="296"/>
        <end position="315"/>
    </location>
</feature>
<accession>A0A062V474</accession>
<feature type="transmembrane region" description="Helical" evidence="8">
    <location>
        <begin position="355"/>
        <end position="374"/>
    </location>
</feature>
<dbReference type="PANTHER" id="PTHR33908">
    <property type="entry name" value="MANNOSYLTRANSFERASE YKCB-RELATED"/>
    <property type="match status" value="1"/>
</dbReference>
<feature type="transmembrane region" description="Helical" evidence="8">
    <location>
        <begin position="383"/>
        <end position="405"/>
    </location>
</feature>
<gene>
    <name evidence="10" type="ORF">ANME2D_02635</name>
</gene>
<keyword evidence="11" id="KW-1185">Reference proteome</keyword>
<proteinExistence type="predicted"/>
<evidence type="ECO:0000256" key="8">
    <source>
        <dbReference type="SAM" id="Phobius"/>
    </source>
</evidence>
<dbReference type="InterPro" id="IPR050297">
    <property type="entry name" value="LipidA_mod_glycosyltrf_83"/>
</dbReference>
<evidence type="ECO:0000256" key="5">
    <source>
        <dbReference type="ARBA" id="ARBA00022692"/>
    </source>
</evidence>
<name>A0A062V474_9EURY</name>
<feature type="transmembrane region" description="Helical" evidence="8">
    <location>
        <begin position="195"/>
        <end position="223"/>
    </location>
</feature>
<comment type="caution">
    <text evidence="10">The sequence shown here is derived from an EMBL/GenBank/DDBJ whole genome shotgun (WGS) entry which is preliminary data.</text>
</comment>
<evidence type="ECO:0000256" key="7">
    <source>
        <dbReference type="ARBA" id="ARBA00023136"/>
    </source>
</evidence>
<feature type="transmembrane region" description="Helical" evidence="8">
    <location>
        <begin position="322"/>
        <end position="343"/>
    </location>
</feature>